<evidence type="ECO:0000313" key="2">
    <source>
        <dbReference type="EMBL" id="QUJ75795.1"/>
    </source>
</evidence>
<dbReference type="SUPFAM" id="SSF54909">
    <property type="entry name" value="Dimeric alpha+beta barrel"/>
    <property type="match status" value="1"/>
</dbReference>
<dbReference type="KEGG" id="sual:KDD17_12685"/>
<keyword evidence="3" id="KW-1185">Reference proteome</keyword>
<dbReference type="Proteomes" id="UP000683291">
    <property type="component" value="Chromosome 1"/>
</dbReference>
<accession>A0A975JCY1</accession>
<dbReference type="InterPro" id="IPR012577">
    <property type="entry name" value="NIPSNAP"/>
</dbReference>
<protein>
    <submittedName>
        <fullName evidence="2">NIPSNAP family protein</fullName>
    </submittedName>
</protein>
<dbReference type="Pfam" id="PF07978">
    <property type="entry name" value="NIPSNAP"/>
    <property type="match status" value="1"/>
</dbReference>
<sequence length="110" mass="12658">MISCTVRYEIDPDQLPAFEIYAKAWIHLVEKLGGTHHGYHMPHEGPNDIAYCHFSFASLADYEDYRTRMHEDPDCQRAYAHARATKCIRRYDRSFTKPLLAGVSVEALGL</sequence>
<dbReference type="Gene3D" id="3.30.70.100">
    <property type="match status" value="1"/>
</dbReference>
<evidence type="ECO:0000259" key="1">
    <source>
        <dbReference type="Pfam" id="PF07978"/>
    </source>
</evidence>
<reference evidence="2" key="1">
    <citation type="submission" date="2021-04" db="EMBL/GenBank/DDBJ databases">
        <title>Complete genome sequence for Sulfitobacter sp. strain JK7-1.</title>
        <authorList>
            <person name="Park S.-J."/>
        </authorList>
    </citation>
    <scope>NUCLEOTIDE SEQUENCE</scope>
    <source>
        <strain evidence="2">JK7-1</strain>
    </source>
</reference>
<evidence type="ECO:0000313" key="3">
    <source>
        <dbReference type="Proteomes" id="UP000683291"/>
    </source>
</evidence>
<dbReference type="RefSeq" id="WP_212703995.1">
    <property type="nucleotide sequence ID" value="NZ_CP073581.1"/>
</dbReference>
<feature type="domain" description="NIPSNAP" evidence="1">
    <location>
        <begin position="7"/>
        <end position="99"/>
    </location>
</feature>
<dbReference type="InterPro" id="IPR011008">
    <property type="entry name" value="Dimeric_a/b-barrel"/>
</dbReference>
<dbReference type="EMBL" id="CP073581">
    <property type="protein sequence ID" value="QUJ75795.1"/>
    <property type="molecule type" value="Genomic_DNA"/>
</dbReference>
<name>A0A975JCY1_9RHOB</name>
<gene>
    <name evidence="2" type="ORF">KDD17_12685</name>
</gene>
<dbReference type="AlphaFoldDB" id="A0A975JCY1"/>
<organism evidence="2 3">
    <name type="scientific">Sulfitobacter albidus</name>
    <dbReference type="NCBI Taxonomy" id="2829501"/>
    <lineage>
        <taxon>Bacteria</taxon>
        <taxon>Pseudomonadati</taxon>
        <taxon>Pseudomonadota</taxon>
        <taxon>Alphaproteobacteria</taxon>
        <taxon>Rhodobacterales</taxon>
        <taxon>Roseobacteraceae</taxon>
        <taxon>Sulfitobacter</taxon>
    </lineage>
</organism>
<proteinExistence type="predicted"/>